<organism evidence="3 4">
    <name type="scientific">Chironomus riparius</name>
    <dbReference type="NCBI Taxonomy" id="315576"/>
    <lineage>
        <taxon>Eukaryota</taxon>
        <taxon>Metazoa</taxon>
        <taxon>Ecdysozoa</taxon>
        <taxon>Arthropoda</taxon>
        <taxon>Hexapoda</taxon>
        <taxon>Insecta</taxon>
        <taxon>Pterygota</taxon>
        <taxon>Neoptera</taxon>
        <taxon>Endopterygota</taxon>
        <taxon>Diptera</taxon>
        <taxon>Nematocera</taxon>
        <taxon>Chironomoidea</taxon>
        <taxon>Chironomidae</taxon>
        <taxon>Chironominae</taxon>
        <taxon>Chironomus</taxon>
    </lineage>
</organism>
<reference evidence="3" key="2">
    <citation type="submission" date="2022-10" db="EMBL/GenBank/DDBJ databases">
        <authorList>
            <consortium name="ENA_rothamsted_submissions"/>
            <consortium name="culmorum"/>
            <person name="King R."/>
        </authorList>
    </citation>
    <scope>NUCLEOTIDE SEQUENCE</scope>
</reference>
<dbReference type="OrthoDB" id="7701360at2759"/>
<feature type="region of interest" description="Disordered" evidence="1">
    <location>
        <begin position="318"/>
        <end position="348"/>
    </location>
</feature>
<feature type="signal peptide" evidence="2">
    <location>
        <begin position="1"/>
        <end position="30"/>
    </location>
</feature>
<accession>A0A9N9WWD4</accession>
<feature type="compositionally biased region" description="Polar residues" evidence="1">
    <location>
        <begin position="770"/>
        <end position="780"/>
    </location>
</feature>
<feature type="compositionally biased region" description="Basic and acidic residues" evidence="1">
    <location>
        <begin position="563"/>
        <end position="573"/>
    </location>
</feature>
<dbReference type="Proteomes" id="UP001153620">
    <property type="component" value="Chromosome 3"/>
</dbReference>
<gene>
    <name evidence="3" type="ORF">CHIRRI_LOCUS11623</name>
</gene>
<feature type="compositionally biased region" description="Low complexity" evidence="1">
    <location>
        <begin position="989"/>
        <end position="1014"/>
    </location>
</feature>
<evidence type="ECO:0000256" key="2">
    <source>
        <dbReference type="SAM" id="SignalP"/>
    </source>
</evidence>
<feature type="compositionally biased region" description="Low complexity" evidence="1">
    <location>
        <begin position="1978"/>
        <end position="1997"/>
    </location>
</feature>
<feature type="compositionally biased region" description="Low complexity" evidence="1">
    <location>
        <begin position="2017"/>
        <end position="2047"/>
    </location>
</feature>
<feature type="compositionally biased region" description="Low complexity" evidence="1">
    <location>
        <begin position="1336"/>
        <end position="1364"/>
    </location>
</feature>
<reference evidence="3" key="1">
    <citation type="submission" date="2022-01" db="EMBL/GenBank/DDBJ databases">
        <authorList>
            <person name="King R."/>
        </authorList>
    </citation>
    <scope>NUCLEOTIDE SEQUENCE</scope>
</reference>
<feature type="compositionally biased region" description="Polar residues" evidence="1">
    <location>
        <begin position="1296"/>
        <end position="1307"/>
    </location>
</feature>
<feature type="region of interest" description="Disordered" evidence="1">
    <location>
        <begin position="272"/>
        <end position="301"/>
    </location>
</feature>
<keyword evidence="2" id="KW-0732">Signal</keyword>
<evidence type="ECO:0000313" key="4">
    <source>
        <dbReference type="Proteomes" id="UP001153620"/>
    </source>
</evidence>
<feature type="compositionally biased region" description="Low complexity" evidence="1">
    <location>
        <begin position="526"/>
        <end position="557"/>
    </location>
</feature>
<feature type="region of interest" description="Disordered" evidence="1">
    <location>
        <begin position="1291"/>
        <end position="1311"/>
    </location>
</feature>
<feature type="region of interest" description="Disordered" evidence="1">
    <location>
        <begin position="521"/>
        <end position="573"/>
    </location>
</feature>
<name>A0A9N9WWD4_9DIPT</name>
<evidence type="ECO:0000256" key="1">
    <source>
        <dbReference type="SAM" id="MobiDB-lite"/>
    </source>
</evidence>
<feature type="region of interest" description="Disordered" evidence="1">
    <location>
        <begin position="760"/>
        <end position="791"/>
    </location>
</feature>
<proteinExistence type="predicted"/>
<sequence length="2251" mass="248517">MNWNKFKLRIMPIVLLAICCLFGFIDSIQAQHVLVQSAQQQPFVQPNIEYGAWNPVVDHVDYLPETKINRARSIPSSPHERQFVPKSQIKNRNRGDAVKSQNRRNFEAAAPQDQNIEKKPNVSTLRPAYKRRTYSTSTTISTPPATIKFESSTGSQFKNHLKNTSDVVTAKPRRPFTLRTTSENVLVTASEFPSSTRASPGKKIIVTTSEAPSSTRASPVKKVPPSRGNFRPKSSSKEAGDTKDDGDNYPEHFKQLLKSKEVFTEGNDKNVIKKPIKPFRPTSTSEKPIRPVTSANKPKSNVLFPTRQNRFLPKAQSITATTTEAPSSSSQSVTVVPKRPLRTRTRPTERTRANIGSTLQEPPTIKKSTPIYATRSPVAQESEAYEDRIITQADGLKQIDPPISEYIPRTNAIGSSSSALKFSSRFRNSENLSKNGREPSYQATVPTITSTSQLDLNDIDLDRWREILPLAAELIQNDAEIMTQSPSQTVSIYEALAEILSKPTESLSFLNNKSTESTLISEAPFSSTTTPTTSTTSTTTTSTTTTSTTTQQPTTSTAAFESSKVEKNSTKHDQVDDDKIISELVTITTISVNNTEDTATNVQTTSSIPSLPHNISININYTTEIPTFVDTATNISFTQELPINDTIQVTDTNDIFEFSTSHEFLTNNLTTKNNETNGKVNETNITDQIAYPSTNIPRYRFMFVNSTQTPLVATTVKSKVDNFLPRLDLMTRKIERNETEKESFITSVFPVYRPVFRTQSSTEPMKPFTKSPSQTTEAPVSSSSTEEIKKSSHSIGTFTKVELQSSSTETPIKIIKSTKPFTIYVDSTKYRMPSGSTESSKGSEKTFKPVESTELLKTSTESIPKVSQTSKAFTKSVFLDSTQDPVTSSSTIKITRPVDRLKSSSEADKLKSSTEATRFPTTSTPNLRKTSSRFKSSLRTTMPPSYSEKLAKISLKSKDSIDSTLKLEETTTNFEIDNPTISDVDSEDSTTSTFLQTPSKSSSSNESSTKPQESLLKLKINPEISPKPFSKPKATSTEKTNVKMTTQTPKMTLSRMRNFTMTKAYPINPIPTEPSHVIPSKIQNPLNISLSEIIQFNKYLSTPNDNSNERETYAILSNNTVVRKTVNEPKVVTNQHIVYGILPNGTIVRKYRNGTMIRDDASIELTNIDPKSLINSSNDNYKPQNNMRSTTTLNLPKTTTEMTTKMDNSSLILDLLQKYQNETDTQVKSQNIFSLAKKTHSHELDHNSQSEHEENKINYILPETVFTTVTPLQFEEKLTTQSTIAAGKVSVHPNGIDSSTNPTSSTVELPKSTRDSFENEIFFDENEESGFRTSPSPKTTVQVTRTTSSISSSSTSIPKTSQSSTTLFFDDTSPITFPTTTTENIADRNLKVLQELLNTRKTTKEIPQTTEVPQTTNINFVDRNVKALQELLGNTRKTTMEIYETTEVPQTVPTTTANFVEENQKILQQLLGNTRKAVQQTTDIQTTTSKNFVDENVKILQQLLGNTRKTSQKNLRTTEMPTSTTKNFVDSNFDILQQLLGNTRKSNQILTTTDIPKTTTKNFVDTNVNILQQLLGNTRKTTQQTYSTTEVPSTFFISTTESPKTFVSTTELPITTKTRTTQPSTTITRRKVPTQLSTQSTRNTEAISSTTSIKQTVQTTDQSSTQSVSDAITTSTSIVPKTTHRFTPLQIPNDPPSTKFIETTTTQQPTRKAPFTDQDDLDFLRQLSKFINGGATTATIRRLTTTTRRPTTQSTTTTTQSTTSTTQSTTISTTPSTTTSTTPIPTTSTTQSTTTRPLTTIPKLTSSRLPTTHSDADDISFLMNLRDYAGIINLTTERSALAQKILELALNRTSKSVVDSKQSANNLLESMKPAPFTTTQSPELIMSKIANAQKDINMMSAIIEGNSNGRVQTKLSPEEIEKTKKMLQKDVNQYNKDIQLLSLLIGRPLNDRDIAKLAATNLGKPNVKVPAFTPLPASTTTTLGTTSTTQSSSSTNSIPAFKHLSDSESQFLQALQQIQTTRSQSTTSTSTTTTSTSSPRPITSIPRNLQSRPRSQEALIADLLKQQGIGPANINQIPIDKLIEQLSNDNRLNRGILLTPVPTTTIRPFSPMPPLNRQPRPILDGLSWLWRTWQETAPGYQTAPVRQQSFAPFSSFAQPVRPQQPQPQQTASNIDDLSFDDQQDSSSNGGFVGNSPLGQNGFLGAAIGVTRAVSRFLGVALTGAGQVLQGAFSGGSSASNPNFGLFGGSRL</sequence>
<feature type="region of interest" description="Disordered" evidence="1">
    <location>
        <begin position="976"/>
        <end position="1044"/>
    </location>
</feature>
<feature type="compositionally biased region" description="Low complexity" evidence="1">
    <location>
        <begin position="319"/>
        <end position="338"/>
    </location>
</feature>
<feature type="region of interest" description="Disordered" evidence="1">
    <location>
        <begin position="1327"/>
        <end position="1364"/>
    </location>
</feature>
<feature type="region of interest" description="Disordered" evidence="1">
    <location>
        <begin position="2157"/>
        <end position="2193"/>
    </location>
</feature>
<feature type="region of interest" description="Disordered" evidence="1">
    <location>
        <begin position="207"/>
        <end position="250"/>
    </location>
</feature>
<feature type="chain" id="PRO_5040169500" evidence="2">
    <location>
        <begin position="31"/>
        <end position="2251"/>
    </location>
</feature>
<feature type="compositionally biased region" description="Basic and acidic residues" evidence="1">
    <location>
        <begin position="899"/>
        <end position="912"/>
    </location>
</feature>
<feature type="compositionally biased region" description="Polar residues" evidence="1">
    <location>
        <begin position="1802"/>
        <end position="1813"/>
    </location>
</feature>
<feature type="region of interest" description="Disordered" evidence="1">
    <location>
        <begin position="1744"/>
        <end position="1813"/>
    </location>
</feature>
<feature type="compositionally biased region" description="Polar residues" evidence="1">
    <location>
        <begin position="1634"/>
        <end position="1653"/>
    </location>
</feature>
<evidence type="ECO:0000313" key="3">
    <source>
        <dbReference type="EMBL" id="CAG9808787.1"/>
    </source>
</evidence>
<feature type="region of interest" description="Disordered" evidence="1">
    <location>
        <begin position="1965"/>
        <end position="2000"/>
    </location>
</feature>
<feature type="compositionally biased region" description="Low complexity" evidence="1">
    <location>
        <begin position="1744"/>
        <end position="1801"/>
    </location>
</feature>
<feature type="compositionally biased region" description="Basic and acidic residues" evidence="1">
    <location>
        <begin position="235"/>
        <end position="250"/>
    </location>
</feature>
<feature type="region of interest" description="Disordered" evidence="1">
    <location>
        <begin position="2016"/>
        <end position="2053"/>
    </location>
</feature>
<feature type="compositionally biased region" description="Polar residues" evidence="1">
    <location>
        <begin position="913"/>
        <end position="944"/>
    </location>
</feature>
<dbReference type="EMBL" id="OU895879">
    <property type="protein sequence ID" value="CAG9808787.1"/>
    <property type="molecule type" value="Genomic_DNA"/>
</dbReference>
<feature type="region of interest" description="Disordered" evidence="1">
    <location>
        <begin position="899"/>
        <end position="945"/>
    </location>
</feature>
<feature type="compositionally biased region" description="Polar residues" evidence="1">
    <location>
        <begin position="1033"/>
        <end position="1044"/>
    </location>
</feature>
<feature type="compositionally biased region" description="Low complexity" evidence="1">
    <location>
        <begin position="1618"/>
        <end position="1627"/>
    </location>
</feature>
<feature type="region of interest" description="Disordered" evidence="1">
    <location>
        <begin position="1618"/>
        <end position="1653"/>
    </location>
</feature>
<feature type="compositionally biased region" description="Low complexity" evidence="1">
    <location>
        <begin position="2158"/>
        <end position="2169"/>
    </location>
</feature>
<protein>
    <submittedName>
        <fullName evidence="3">Uncharacterized protein</fullName>
    </submittedName>
</protein>
<keyword evidence="4" id="KW-1185">Reference proteome</keyword>
<feature type="compositionally biased region" description="Polar residues" evidence="1">
    <location>
        <begin position="207"/>
        <end position="217"/>
    </location>
</feature>